<name>A0A1Y2AKR7_9FUNG</name>
<comment type="caution">
    <text evidence="2">The sequence shown here is derived from an EMBL/GenBank/DDBJ whole genome shotgun (WGS) entry which is preliminary data.</text>
</comment>
<evidence type="ECO:0000256" key="1">
    <source>
        <dbReference type="SAM" id="SignalP"/>
    </source>
</evidence>
<keyword evidence="3" id="KW-1185">Reference proteome</keyword>
<organism evidence="2 3">
    <name type="scientific">Neocallimastix californiae</name>
    <dbReference type="NCBI Taxonomy" id="1754190"/>
    <lineage>
        <taxon>Eukaryota</taxon>
        <taxon>Fungi</taxon>
        <taxon>Fungi incertae sedis</taxon>
        <taxon>Chytridiomycota</taxon>
        <taxon>Chytridiomycota incertae sedis</taxon>
        <taxon>Neocallimastigomycetes</taxon>
        <taxon>Neocallimastigales</taxon>
        <taxon>Neocallimastigaceae</taxon>
        <taxon>Neocallimastix</taxon>
    </lineage>
</organism>
<dbReference type="STRING" id="1754190.A0A1Y2AKR7"/>
<evidence type="ECO:0000313" key="2">
    <source>
        <dbReference type="EMBL" id="ORY23153.1"/>
    </source>
</evidence>
<keyword evidence="1" id="KW-0732">Signal</keyword>
<accession>A0A1Y2AKR7</accession>
<sequence>MKFSTLSLAFSSLVVFANAANWKFNVVSIKDPSYSMGLKYNNKVVKMKSEVFPLFTTTIKSGSSKAYKYVVLDKNGKVIEEESIKRTYTSETPSINEVYNRNNRKITLSSLPKVYDPLFDGYQDKMKEFDDTKIYSVYAKCDEDQYSSLKYLPFINPNKKNEGSANCTVNVITPTEVFQANGSLQLIGFDSRRYKKLSWKIKLDKKIFGRKTLKFRANANDVSFMRDKLSTELYKSLGVPTYSSAYTRVTINNDVYGLYSLVDTVGKNWIAAAIHGNDKARVGYSYKTYAGADLKYRGTTNKDWSVGTYEIDETDSSDTEAKGNDWYRLADFTKLYENWDAKYGNDQSSAATNGNRISYFAFDNFWANSGNFALYYNPEQNKYQINPYDFDSSFYGFRESPRFSKDYLDDPMDCIAWADNARNNNDNYFISRLFKHDLIKNRYNKIMSDTLSKLFNVEAISPFIDSVSNLIIEDIEWNFGLIDELDNKIPGYVNHYSLQNFKDNTNFKKVDYKPSLYRNEAEYGLKQWINLRGEECKKYVKKVGVQAEEDISFAEAEEEVAAPVKTTTTTTVAPVKTTTTTVVPVKTTTTTTVVPVKTTTTTTTTTVAPVKNSKKVVTVKKKVVVKKTKVVVKYVGKN</sequence>
<proteinExistence type="predicted"/>
<evidence type="ECO:0008006" key="4">
    <source>
        <dbReference type="Google" id="ProtNLM"/>
    </source>
</evidence>
<feature type="signal peptide" evidence="1">
    <location>
        <begin position="1"/>
        <end position="19"/>
    </location>
</feature>
<dbReference type="InterPro" id="IPR014867">
    <property type="entry name" value="Spore_coat_CotH_CotH2/3/7"/>
</dbReference>
<reference evidence="2 3" key="1">
    <citation type="submission" date="2016-08" db="EMBL/GenBank/DDBJ databases">
        <title>A Parts List for Fungal Cellulosomes Revealed by Comparative Genomics.</title>
        <authorList>
            <consortium name="DOE Joint Genome Institute"/>
            <person name="Haitjema C.H."/>
            <person name="Gilmore S.P."/>
            <person name="Henske J.K."/>
            <person name="Solomon K.V."/>
            <person name="De Groot R."/>
            <person name="Kuo A."/>
            <person name="Mondo S.J."/>
            <person name="Salamov A.A."/>
            <person name="Labutti K."/>
            <person name="Zhao Z."/>
            <person name="Chiniquy J."/>
            <person name="Barry K."/>
            <person name="Brewer H.M."/>
            <person name="Purvine S.O."/>
            <person name="Wright A.T."/>
            <person name="Boxma B."/>
            <person name="Van Alen T."/>
            <person name="Hackstein J.H."/>
            <person name="Baker S.E."/>
            <person name="Grigoriev I.V."/>
            <person name="O'Malley M.A."/>
        </authorList>
    </citation>
    <scope>NUCLEOTIDE SEQUENCE [LARGE SCALE GENOMIC DNA]</scope>
    <source>
        <strain evidence="2 3">G1</strain>
    </source>
</reference>
<dbReference type="PANTHER" id="PTHR40050:SF1">
    <property type="entry name" value="INNER SPORE COAT PROTEIN H"/>
    <property type="match status" value="1"/>
</dbReference>
<dbReference type="Pfam" id="PF08757">
    <property type="entry name" value="CotH"/>
    <property type="match status" value="1"/>
</dbReference>
<dbReference type="OrthoDB" id="10267127at2759"/>
<dbReference type="AlphaFoldDB" id="A0A1Y2AKR7"/>
<protein>
    <recommendedName>
        <fullName evidence="4">Coth-domain-containing protein</fullName>
    </recommendedName>
</protein>
<dbReference type="PANTHER" id="PTHR40050">
    <property type="entry name" value="INNER SPORE COAT PROTEIN H"/>
    <property type="match status" value="1"/>
</dbReference>
<dbReference type="Proteomes" id="UP000193920">
    <property type="component" value="Unassembled WGS sequence"/>
</dbReference>
<feature type="chain" id="PRO_5012305147" description="Coth-domain-containing protein" evidence="1">
    <location>
        <begin position="20"/>
        <end position="638"/>
    </location>
</feature>
<dbReference type="EMBL" id="MCOG01000237">
    <property type="protein sequence ID" value="ORY23153.1"/>
    <property type="molecule type" value="Genomic_DNA"/>
</dbReference>
<gene>
    <name evidence="2" type="ORF">LY90DRAFT_706924</name>
</gene>
<evidence type="ECO:0000313" key="3">
    <source>
        <dbReference type="Proteomes" id="UP000193920"/>
    </source>
</evidence>